<evidence type="ECO:0000256" key="7">
    <source>
        <dbReference type="ARBA" id="ARBA00022692"/>
    </source>
</evidence>
<dbReference type="NCBIfam" id="NF040862">
    <property type="entry name" value="pufB_517_ASD"/>
    <property type="match status" value="1"/>
</dbReference>
<organism evidence="17 18">
    <name type="scientific">Roseospira marina</name>
    <dbReference type="NCBI Taxonomy" id="140057"/>
    <lineage>
        <taxon>Bacteria</taxon>
        <taxon>Pseudomonadati</taxon>
        <taxon>Pseudomonadota</taxon>
        <taxon>Alphaproteobacteria</taxon>
        <taxon>Rhodospirillales</taxon>
        <taxon>Rhodospirillaceae</taxon>
        <taxon>Roseospira</taxon>
    </lineage>
</organism>
<dbReference type="GO" id="GO:0042314">
    <property type="term" value="F:bacteriochlorophyll binding"/>
    <property type="evidence" value="ECO:0007669"/>
    <property type="project" value="UniProtKB-KW"/>
</dbReference>
<evidence type="ECO:0000256" key="9">
    <source>
        <dbReference type="ARBA" id="ARBA00022842"/>
    </source>
</evidence>
<dbReference type="GO" id="GO:0030077">
    <property type="term" value="C:plasma membrane light-harvesting complex"/>
    <property type="evidence" value="ECO:0007669"/>
    <property type="project" value="InterPro"/>
</dbReference>
<dbReference type="AlphaFoldDB" id="A0A5M6IB68"/>
<evidence type="ECO:0000256" key="11">
    <source>
        <dbReference type="ARBA" id="ARBA00022989"/>
    </source>
</evidence>
<evidence type="ECO:0000256" key="10">
    <source>
        <dbReference type="ARBA" id="ARBA00022956"/>
    </source>
</evidence>
<dbReference type="InterPro" id="IPR002362">
    <property type="entry name" value="LHB-1/5"/>
</dbReference>
<dbReference type="InterPro" id="IPR000066">
    <property type="entry name" value="Antenna_a/b"/>
</dbReference>
<keyword evidence="18" id="KW-1185">Reference proteome</keyword>
<evidence type="ECO:0000259" key="16">
    <source>
        <dbReference type="Pfam" id="PF00556"/>
    </source>
</evidence>
<evidence type="ECO:0000256" key="2">
    <source>
        <dbReference type="ARBA" id="ARBA00004249"/>
    </source>
</evidence>
<keyword evidence="12" id="KW-0157">Chromophore</keyword>
<dbReference type="OrthoDB" id="7391998at2"/>
<keyword evidence="7 15" id="KW-0812">Transmembrane</keyword>
<dbReference type="GO" id="GO:0046872">
    <property type="term" value="F:metal ion binding"/>
    <property type="evidence" value="ECO:0007669"/>
    <property type="project" value="UniProtKB-KW"/>
</dbReference>
<reference evidence="17 18" key="1">
    <citation type="submission" date="2019-09" db="EMBL/GenBank/DDBJ databases">
        <title>Genome sequence of Roseospira marina, one of the more divergent members of the non-sulfur purple photosynthetic bacterial family, the Rhodospirillaceae.</title>
        <authorList>
            <person name="Meyer T."/>
            <person name="Kyndt J."/>
        </authorList>
    </citation>
    <scope>NUCLEOTIDE SEQUENCE [LARGE SCALE GENOMIC DNA]</scope>
    <source>
        <strain evidence="17 18">DSM 15113</strain>
    </source>
</reference>
<dbReference type="EMBL" id="VWPJ01000008">
    <property type="protein sequence ID" value="KAA5605544.1"/>
    <property type="molecule type" value="Genomic_DNA"/>
</dbReference>
<evidence type="ECO:0000313" key="18">
    <source>
        <dbReference type="Proteomes" id="UP000324065"/>
    </source>
</evidence>
<accession>A0A5M6IB68</accession>
<dbReference type="Proteomes" id="UP000324065">
    <property type="component" value="Unassembled WGS sequence"/>
</dbReference>
<evidence type="ECO:0000256" key="13">
    <source>
        <dbReference type="ARBA" id="ARBA00023136"/>
    </source>
</evidence>
<dbReference type="GO" id="GO:0019684">
    <property type="term" value="P:photosynthesis, light reaction"/>
    <property type="evidence" value="ECO:0007669"/>
    <property type="project" value="InterPro"/>
</dbReference>
<gene>
    <name evidence="17" type="ORF">F1188_09890</name>
</gene>
<dbReference type="RefSeq" id="WP_150062255.1">
    <property type="nucleotide sequence ID" value="NZ_JACHII010000002.1"/>
</dbReference>
<comment type="caution">
    <text evidence="17">The sequence shown here is derived from an EMBL/GenBank/DDBJ whole genome shotgun (WGS) entry which is preliminary data.</text>
</comment>
<comment type="function">
    <text evidence="1">Antenna complexes are light-harvesting systems, which transfer the excitation energy to the reaction centers.</text>
</comment>
<evidence type="ECO:0000256" key="15">
    <source>
        <dbReference type="SAM" id="Phobius"/>
    </source>
</evidence>
<dbReference type="Pfam" id="PF00556">
    <property type="entry name" value="LHC"/>
    <property type="match status" value="1"/>
</dbReference>
<evidence type="ECO:0000256" key="8">
    <source>
        <dbReference type="ARBA" id="ARBA00022723"/>
    </source>
</evidence>
<feature type="transmembrane region" description="Helical" evidence="15">
    <location>
        <begin position="21"/>
        <end position="43"/>
    </location>
</feature>
<keyword evidence="13 15" id="KW-0472">Membrane</keyword>
<proteinExistence type="inferred from homology"/>
<evidence type="ECO:0000256" key="3">
    <source>
        <dbReference type="ARBA" id="ARBA00011052"/>
    </source>
</evidence>
<keyword evidence="5" id="KW-0148">Chlorophyll</keyword>
<evidence type="ECO:0000256" key="14">
    <source>
        <dbReference type="ARBA" id="ARBA00023243"/>
    </source>
</evidence>
<sequence length="68" mass="7206">MAENVSPSGMTEDEAQEFHGIFQQTMGGFFGAVVVAHILAWMWCPWLSDAACNADVASVASTALTLVS</sequence>
<keyword evidence="14" id="KW-0437">Light-harvesting polypeptide</keyword>
<keyword evidence="11 15" id="KW-1133">Transmembrane helix</keyword>
<dbReference type="GO" id="GO:0005886">
    <property type="term" value="C:plasma membrane"/>
    <property type="evidence" value="ECO:0007669"/>
    <property type="project" value="UniProtKB-SubCell"/>
</dbReference>
<name>A0A5M6IB68_9PROT</name>
<keyword evidence="9" id="KW-0460">Magnesium</keyword>
<protein>
    <submittedName>
        <fullName evidence="17">Light-harvesting protein</fullName>
    </submittedName>
</protein>
<dbReference type="PRINTS" id="PR00674">
    <property type="entry name" value="LIGHTHARVSTB"/>
</dbReference>
<dbReference type="InterPro" id="IPR023624">
    <property type="entry name" value="Antenna_beta_dom_sf"/>
</dbReference>
<comment type="subcellular location">
    <subcellularLocation>
        <location evidence="2">Cell inner membrane</location>
        <topology evidence="2">Single-pass type II membrane protein</topology>
    </subcellularLocation>
</comment>
<feature type="domain" description="Antenna complex alpha/beta subunit" evidence="16">
    <location>
        <begin position="14"/>
        <end position="47"/>
    </location>
</feature>
<keyword evidence="4" id="KW-1003">Cell membrane</keyword>
<keyword evidence="6" id="KW-0042">Antenna complex</keyword>
<evidence type="ECO:0000256" key="12">
    <source>
        <dbReference type="ARBA" id="ARBA00022991"/>
    </source>
</evidence>
<dbReference type="Gene3D" id="1.20.5.250">
    <property type="match status" value="1"/>
</dbReference>
<keyword evidence="10" id="KW-0076">Bacteriochlorophyll</keyword>
<comment type="similarity">
    <text evidence="3">Belongs to the antenna complex beta subunit family.</text>
</comment>
<keyword evidence="8" id="KW-0479">Metal-binding</keyword>
<dbReference type="SUPFAM" id="SSF56918">
    <property type="entry name" value="Light-harvesting complex subunits"/>
    <property type="match status" value="1"/>
</dbReference>
<evidence type="ECO:0000256" key="4">
    <source>
        <dbReference type="ARBA" id="ARBA00022475"/>
    </source>
</evidence>
<evidence type="ECO:0000256" key="6">
    <source>
        <dbReference type="ARBA" id="ARBA00022549"/>
    </source>
</evidence>
<evidence type="ECO:0000256" key="5">
    <source>
        <dbReference type="ARBA" id="ARBA00022494"/>
    </source>
</evidence>
<evidence type="ECO:0000313" key="17">
    <source>
        <dbReference type="EMBL" id="KAA5605544.1"/>
    </source>
</evidence>
<dbReference type="InterPro" id="IPR035889">
    <property type="entry name" value="Light-harvesting_complex"/>
</dbReference>
<evidence type="ECO:0000256" key="1">
    <source>
        <dbReference type="ARBA" id="ARBA00002455"/>
    </source>
</evidence>